<keyword evidence="1" id="KW-0805">Transcription regulation</keyword>
<dbReference type="PROSITE" id="PS50977">
    <property type="entry name" value="HTH_TETR_2"/>
    <property type="match status" value="1"/>
</dbReference>
<dbReference type="GO" id="GO:0003677">
    <property type="term" value="F:DNA binding"/>
    <property type="evidence" value="ECO:0007669"/>
    <property type="project" value="UniProtKB-UniRule"/>
</dbReference>
<name>A0A5Q0H0V3_SACSY</name>
<dbReference type="KEGG" id="ssyi:EKG83_20680"/>
<sequence>MDHDEAATRVLDAAEALFYERGVQAVGMDAVRAASGVSLKRLYRCFPSKDHLVAEYLRRRDLRWRESLASFVAQRSAEPVAAVFDWLHRWFAEPGFRGCAFINSFGELGADSPVVADLVRHHKDELRRYLAGLLPADSPDAAAEQLLLLVEGAIVTASITGDPTVAHRAGAAAEVLMTSACRLTAPG</sequence>
<evidence type="ECO:0000313" key="6">
    <source>
        <dbReference type="EMBL" id="QFZ19525.1"/>
    </source>
</evidence>
<dbReference type="OrthoDB" id="4214267at2"/>
<evidence type="ECO:0000256" key="2">
    <source>
        <dbReference type="ARBA" id="ARBA00023125"/>
    </source>
</evidence>
<accession>A0A5Q0H0V3</accession>
<dbReference type="RefSeq" id="WP_033431743.1">
    <property type="nucleotide sequence ID" value="NZ_CP034550.1"/>
</dbReference>
<dbReference type="PANTHER" id="PTHR47506:SF1">
    <property type="entry name" value="HTH-TYPE TRANSCRIPTIONAL REGULATOR YJDC"/>
    <property type="match status" value="1"/>
</dbReference>
<dbReference type="InterPro" id="IPR036271">
    <property type="entry name" value="Tet_transcr_reg_TetR-rel_C_sf"/>
</dbReference>
<dbReference type="PRINTS" id="PR00455">
    <property type="entry name" value="HTHTETR"/>
</dbReference>
<evidence type="ECO:0000256" key="4">
    <source>
        <dbReference type="PROSITE-ProRule" id="PRU00335"/>
    </source>
</evidence>
<dbReference type="SUPFAM" id="SSF46689">
    <property type="entry name" value="Homeodomain-like"/>
    <property type="match status" value="1"/>
</dbReference>
<protein>
    <submittedName>
        <fullName evidence="6">TetR/AcrR family transcriptional regulator</fullName>
    </submittedName>
</protein>
<evidence type="ECO:0000259" key="5">
    <source>
        <dbReference type="PROSITE" id="PS50977"/>
    </source>
</evidence>
<proteinExistence type="predicted"/>
<evidence type="ECO:0000256" key="3">
    <source>
        <dbReference type="ARBA" id="ARBA00023163"/>
    </source>
</evidence>
<dbReference type="SUPFAM" id="SSF48498">
    <property type="entry name" value="Tetracyclin repressor-like, C-terminal domain"/>
    <property type="match status" value="1"/>
</dbReference>
<gene>
    <name evidence="6" type="ORF">EKG83_20680</name>
</gene>
<dbReference type="InterPro" id="IPR001647">
    <property type="entry name" value="HTH_TetR"/>
</dbReference>
<keyword evidence="3" id="KW-0804">Transcription</keyword>
<keyword evidence="2 4" id="KW-0238">DNA-binding</keyword>
<feature type="domain" description="HTH tetR-type" evidence="5">
    <location>
        <begin position="4"/>
        <end position="64"/>
    </location>
</feature>
<dbReference type="EMBL" id="CP034550">
    <property type="protein sequence ID" value="QFZ19525.1"/>
    <property type="molecule type" value="Genomic_DNA"/>
</dbReference>
<keyword evidence="7" id="KW-1185">Reference proteome</keyword>
<dbReference type="Pfam" id="PF00440">
    <property type="entry name" value="TetR_N"/>
    <property type="match status" value="1"/>
</dbReference>
<organism evidence="6 7">
    <name type="scientific">Saccharothrix syringae</name>
    <name type="common">Nocardiopsis syringae</name>
    <dbReference type="NCBI Taxonomy" id="103733"/>
    <lineage>
        <taxon>Bacteria</taxon>
        <taxon>Bacillati</taxon>
        <taxon>Actinomycetota</taxon>
        <taxon>Actinomycetes</taxon>
        <taxon>Pseudonocardiales</taxon>
        <taxon>Pseudonocardiaceae</taxon>
        <taxon>Saccharothrix</taxon>
    </lineage>
</organism>
<dbReference type="Gene3D" id="1.10.357.10">
    <property type="entry name" value="Tetracycline Repressor, domain 2"/>
    <property type="match status" value="1"/>
</dbReference>
<feature type="DNA-binding region" description="H-T-H motif" evidence="4">
    <location>
        <begin position="27"/>
        <end position="46"/>
    </location>
</feature>
<evidence type="ECO:0000313" key="7">
    <source>
        <dbReference type="Proteomes" id="UP000325787"/>
    </source>
</evidence>
<dbReference type="PANTHER" id="PTHR47506">
    <property type="entry name" value="TRANSCRIPTIONAL REGULATORY PROTEIN"/>
    <property type="match status" value="1"/>
</dbReference>
<evidence type="ECO:0000256" key="1">
    <source>
        <dbReference type="ARBA" id="ARBA00023015"/>
    </source>
</evidence>
<dbReference type="AlphaFoldDB" id="A0A5Q0H0V3"/>
<dbReference type="InterPro" id="IPR009057">
    <property type="entry name" value="Homeodomain-like_sf"/>
</dbReference>
<reference evidence="7" key="1">
    <citation type="journal article" date="2021" name="Curr. Microbiol.">
        <title>Complete genome of nocamycin-producing strain Saccharothrix syringae NRRL B-16468 reveals the biosynthetic potential for secondary metabolites.</title>
        <authorList>
            <person name="Mo X."/>
            <person name="Yang S."/>
        </authorList>
    </citation>
    <scope>NUCLEOTIDE SEQUENCE [LARGE SCALE GENOMIC DNA]</scope>
    <source>
        <strain evidence="7">ATCC 51364 / DSM 43886 / JCM 6844 / KCTC 9398 / NBRC 14523 / NRRL B-16468 / INA 2240</strain>
    </source>
</reference>
<dbReference type="Proteomes" id="UP000325787">
    <property type="component" value="Chromosome"/>
</dbReference>